<dbReference type="Pfam" id="PF02182">
    <property type="entry name" value="SAD_SRA"/>
    <property type="match status" value="1"/>
</dbReference>
<keyword evidence="5" id="KW-0436">Ligase</keyword>
<feature type="region of interest" description="Disordered" evidence="3">
    <location>
        <begin position="181"/>
        <end position="200"/>
    </location>
</feature>
<protein>
    <submittedName>
        <fullName evidence="5">E3 ubiquitin- ligase ORTHRUS 1</fullName>
    </submittedName>
</protein>
<feature type="compositionally biased region" description="Acidic residues" evidence="3">
    <location>
        <begin position="53"/>
        <end position="69"/>
    </location>
</feature>
<evidence type="ECO:0000256" key="2">
    <source>
        <dbReference type="PROSITE-ProRule" id="PRU00358"/>
    </source>
</evidence>
<dbReference type="InterPro" id="IPR015947">
    <property type="entry name" value="PUA-like_sf"/>
</dbReference>
<keyword evidence="1 2" id="KW-0539">Nucleus</keyword>
<evidence type="ECO:0000313" key="6">
    <source>
        <dbReference type="Proteomes" id="UP001296104"/>
    </source>
</evidence>
<dbReference type="GO" id="GO:0005634">
    <property type="term" value="C:nucleus"/>
    <property type="evidence" value="ECO:0007669"/>
    <property type="project" value="UniProtKB-SubCell"/>
</dbReference>
<evidence type="ECO:0000256" key="3">
    <source>
        <dbReference type="SAM" id="MobiDB-lite"/>
    </source>
</evidence>
<dbReference type="Gene3D" id="2.30.280.10">
    <property type="entry name" value="SRA-YDG"/>
    <property type="match status" value="1"/>
</dbReference>
<gene>
    <name evidence="5" type="ORF">LECACI_7A001022</name>
</gene>
<name>A0AAI8YS72_9PEZI</name>
<feature type="domain" description="YDG" evidence="4">
    <location>
        <begin position="117"/>
        <end position="259"/>
    </location>
</feature>
<dbReference type="SUPFAM" id="SSF88697">
    <property type="entry name" value="PUA domain-like"/>
    <property type="match status" value="1"/>
</dbReference>
<feature type="region of interest" description="Disordered" evidence="3">
    <location>
        <begin position="44"/>
        <end position="83"/>
    </location>
</feature>
<dbReference type="EMBL" id="CAVMBE010000003">
    <property type="protein sequence ID" value="CAK3810958.1"/>
    <property type="molecule type" value="Genomic_DNA"/>
</dbReference>
<dbReference type="InterPro" id="IPR003105">
    <property type="entry name" value="SRA_YDG"/>
</dbReference>
<keyword evidence="6" id="KW-1185">Reference proteome</keyword>
<dbReference type="InterPro" id="IPR036987">
    <property type="entry name" value="SRA-YDG_sf"/>
</dbReference>
<evidence type="ECO:0000259" key="4">
    <source>
        <dbReference type="PROSITE" id="PS51015"/>
    </source>
</evidence>
<organism evidence="5 6">
    <name type="scientific">Lecanosticta acicola</name>
    <dbReference type="NCBI Taxonomy" id="111012"/>
    <lineage>
        <taxon>Eukaryota</taxon>
        <taxon>Fungi</taxon>
        <taxon>Dikarya</taxon>
        <taxon>Ascomycota</taxon>
        <taxon>Pezizomycotina</taxon>
        <taxon>Dothideomycetes</taxon>
        <taxon>Dothideomycetidae</taxon>
        <taxon>Mycosphaerellales</taxon>
        <taxon>Mycosphaerellaceae</taxon>
        <taxon>Lecanosticta</taxon>
    </lineage>
</organism>
<proteinExistence type="predicted"/>
<accession>A0AAI8YS72</accession>
<comment type="subcellular location">
    <subcellularLocation>
        <location evidence="2">Nucleus</location>
    </subcellularLocation>
</comment>
<sequence length="295" mass="33756">MTPELKQSAKIPRVLEVIYADPDFQFPMEYKAKAKALRERFEEENWGAPISDVTEDPEVDSGIDTDEDDRGARPASRGNCMPDKGEYTLLQPSPNHPIWDVKGIMHGIALRKYRNTGKYTKVFNPQYEHQKRPAKTYGHNNLEVGSWFPERLAASAWRQSCRGQYADLDRDEGDVVYYSGSGSHVNENPNRAAASTKDTDKLHASLNSKRVVRVLRTWKAHGTYAPIEGLRYDGLYIVVGYDEPLNARGGRYERFRLERCTDQKPLSQCIKSPTSQELREYNRIVWGFDGHSLVR</sequence>
<dbReference type="PROSITE" id="PS51015">
    <property type="entry name" value="YDG"/>
    <property type="match status" value="1"/>
</dbReference>
<evidence type="ECO:0000256" key="1">
    <source>
        <dbReference type="ARBA" id="ARBA00023242"/>
    </source>
</evidence>
<dbReference type="GO" id="GO:0016874">
    <property type="term" value="F:ligase activity"/>
    <property type="evidence" value="ECO:0007669"/>
    <property type="project" value="UniProtKB-KW"/>
</dbReference>
<evidence type="ECO:0000313" key="5">
    <source>
        <dbReference type="EMBL" id="CAK3810958.1"/>
    </source>
</evidence>
<dbReference type="SMART" id="SM00466">
    <property type="entry name" value="SRA"/>
    <property type="match status" value="1"/>
</dbReference>
<dbReference type="AlphaFoldDB" id="A0AAI8YS72"/>
<comment type="caution">
    <text evidence="5">The sequence shown here is derived from an EMBL/GenBank/DDBJ whole genome shotgun (WGS) entry which is preliminary data.</text>
</comment>
<dbReference type="Proteomes" id="UP001296104">
    <property type="component" value="Unassembled WGS sequence"/>
</dbReference>
<reference evidence="5" key="1">
    <citation type="submission" date="2023-11" db="EMBL/GenBank/DDBJ databases">
        <authorList>
            <person name="Alioto T."/>
            <person name="Alioto T."/>
            <person name="Gomez Garrido J."/>
        </authorList>
    </citation>
    <scope>NUCLEOTIDE SEQUENCE</scope>
</reference>